<dbReference type="Pfam" id="PF21075">
    <property type="entry name" value="GDH_ACT1"/>
    <property type="match status" value="1"/>
</dbReference>
<evidence type="ECO:0000259" key="3">
    <source>
        <dbReference type="Pfam" id="PF21075"/>
    </source>
</evidence>
<dbReference type="GO" id="GO:0004352">
    <property type="term" value="F:glutamate dehydrogenase (NAD+) activity"/>
    <property type="evidence" value="ECO:0007669"/>
    <property type="project" value="InterPro"/>
</dbReference>
<accession>A0A6J7FMY7</accession>
<dbReference type="Pfam" id="PF21073">
    <property type="entry name" value="GDH_HM1"/>
    <property type="match status" value="1"/>
</dbReference>
<dbReference type="InterPro" id="IPR049062">
    <property type="entry name" value="NAD_Glu_DH_ACT2"/>
</dbReference>
<protein>
    <submittedName>
        <fullName evidence="6">Unannotated protein</fullName>
    </submittedName>
</protein>
<organism evidence="6">
    <name type="scientific">freshwater metagenome</name>
    <dbReference type="NCBI Taxonomy" id="449393"/>
    <lineage>
        <taxon>unclassified sequences</taxon>
        <taxon>metagenomes</taxon>
        <taxon>ecological metagenomes</taxon>
    </lineage>
</organism>
<evidence type="ECO:0000313" key="6">
    <source>
        <dbReference type="EMBL" id="CAB4893619.1"/>
    </source>
</evidence>
<dbReference type="Pfam" id="PF21078">
    <property type="entry name" value="GDH_HM3"/>
    <property type="match status" value="1"/>
</dbReference>
<evidence type="ECO:0000259" key="4">
    <source>
        <dbReference type="Pfam" id="PF21076"/>
    </source>
</evidence>
<dbReference type="PANTHER" id="PTHR43403:SF1">
    <property type="entry name" value="NAD-SPECIFIC GLUTAMATE DEHYDROGENASE"/>
    <property type="match status" value="1"/>
</dbReference>
<dbReference type="PIRSF" id="PIRSF036761">
    <property type="entry name" value="GDH_Mll4104"/>
    <property type="match status" value="1"/>
</dbReference>
<name>A0A6J7FMY7_9ZZZZ</name>
<feature type="domain" description="NAD-glutamate dehydrogenase N-terminal ACT1" evidence="3">
    <location>
        <begin position="33"/>
        <end position="162"/>
    </location>
</feature>
<dbReference type="Pfam" id="PF21076">
    <property type="entry name" value="GDH_ACT2"/>
    <property type="match status" value="1"/>
</dbReference>
<dbReference type="Pfam" id="PF21074">
    <property type="entry name" value="GDH_C"/>
    <property type="match status" value="1"/>
</dbReference>
<dbReference type="InterPro" id="IPR028971">
    <property type="entry name" value="NAD-GDH_cat"/>
</dbReference>
<dbReference type="SUPFAM" id="SSF53223">
    <property type="entry name" value="Aminoacid dehydrogenase-like, N-terminal domain"/>
    <property type="match status" value="1"/>
</dbReference>
<dbReference type="InterPro" id="IPR048381">
    <property type="entry name" value="GDH_C"/>
</dbReference>
<dbReference type="GO" id="GO:0006538">
    <property type="term" value="P:L-glutamate catabolic process"/>
    <property type="evidence" value="ECO:0007669"/>
    <property type="project" value="InterPro"/>
</dbReference>
<feature type="domain" description="NAD-glutamate dehydrogenase catalytic" evidence="1">
    <location>
        <begin position="705"/>
        <end position="1197"/>
    </location>
</feature>
<proteinExistence type="predicted"/>
<feature type="domain" description="NAD-glutamate dehydrogenase ACT3" evidence="5">
    <location>
        <begin position="538"/>
        <end position="599"/>
    </location>
</feature>
<dbReference type="EMBL" id="CAFBLP010000127">
    <property type="protein sequence ID" value="CAB4893619.1"/>
    <property type="molecule type" value="Genomic_DNA"/>
</dbReference>
<gene>
    <name evidence="6" type="ORF">UFOPK3376_03023</name>
</gene>
<dbReference type="InterPro" id="IPR024727">
    <property type="entry name" value="NAD_Glu_DH_N_ACT1"/>
</dbReference>
<dbReference type="Pfam" id="PF05088">
    <property type="entry name" value="Bac_GDH_CD"/>
    <property type="match status" value="1"/>
</dbReference>
<dbReference type="Pfam" id="PF21077">
    <property type="entry name" value="GDH_ACT3"/>
    <property type="match status" value="1"/>
</dbReference>
<feature type="domain" description="NAD-specific glutamate dehydrogenase C-terminal" evidence="2">
    <location>
        <begin position="1242"/>
        <end position="1572"/>
    </location>
</feature>
<dbReference type="PANTHER" id="PTHR43403">
    <property type="entry name" value="NAD-SPECIFIC GLUTAMATE DEHYDROGENASE"/>
    <property type="match status" value="1"/>
</dbReference>
<dbReference type="Gene3D" id="3.40.50.720">
    <property type="entry name" value="NAD(P)-binding Rossmann-like Domain"/>
    <property type="match status" value="1"/>
</dbReference>
<dbReference type="InterPro" id="IPR036291">
    <property type="entry name" value="NAD(P)-bd_dom_sf"/>
</dbReference>
<evidence type="ECO:0000259" key="5">
    <source>
        <dbReference type="Pfam" id="PF21077"/>
    </source>
</evidence>
<sequence>MAIREPYSSGLGRVVERGVALCSASERDLATAFIPEFLGEIDDDELLRLDADELAVTALAHLQLGRVRLPGQTLVKVAVAGASARSVLLVVTDDAPFLVDTIRLALERRGMSIHLMVHPMLDVERSPQGVLVGLAAGAPREAWTQMNIDRCPDAAVAALETEITAAVAMVHLAVDDVEAMRLRAQQVADHLAGANGANSGGAHTAAESEQVSKLLEWLVRQHFVFLGAASYSTHDGGLRVTPGSQLGLLRAVDTVDPMFAGGEQLVSIARADSEVDVHRHARPVCVAVRRFSDSGAVAGEERFMGLFSAAAYRAEASTIPLIRERVAWVLGRSKVDPASHTGRALRTVLETFPRDELFEIGRDELAEVAADIVALQDRSLVRVLELRSPASGWQTLAVYLPRIRLTPEMPERVAQRIAAATRAERVEFDTYVGTGALARITVQIRRGEAVTPAELERLSAEIDQFTQRWDDQLRAALTNAVGEQRGMQLAHRYLSQLSREYTSITPVDLAVLDVQHIDALLSGGDATATAFVSLPQLAPNERRFRLYRRNSPLTLAELLPYLDQLGLQAIDERPFTLQVDGDTVSLYDVGVRLPEKATLTDAIVDELQSTFRQLLTGQVESDGFNRLVLAAGLTARDVEIVRTYARYLRQTTFPFSQQYIEGTLVRYPGVAQRLVALFHERFHPASTKRPAAERDAAVATIRAELNAELAAIPSLDEDRICRTLVDLVAATLRTNAFRPSADGGLRPVIALKLEPAKVLDLPLPRPMFEIWVCSPRVEGVHLRGGRIARGGIRWSDRREDFRTEVLGLMKAQMVKNAVIVPVGAKGGFVVKHPPGDAESLRSEVVGCYREFIAGLLDLTDNIVGGHLQPPPDTVRYDDDDPYLVVAADKGTASFSDIANQISASYNFWLGDAFASGGSVGYDHKMMGITAHGAWESVRRHAQVLGRNADTDPLTVVGVGDMSGDVFGNGLLCSPHVKLLAAFDHRHVFLDPDPDGQQSFEERKRLFGLERSSWADYNTAFISAGGGVFARSDKSIPLSAQVRQRLGVDQAEMAPNQLIAALLRAPVDLLWNGGIGTYVKAATESHADVGDRANDGVRVNGAELRCRMVGEGGNLGFTQRGRVEYALAGGLINTDAIDNSAGVDCSDHEVNIKILLNGCVQRGELTLEARNALLAEMTDEVGELVLDDNRAQTLALAIARRQSVAMVNVHTRYLQALETEGWLNRSLEFLPTDRQIAERQAAGQGLTTPEFSVLLAYTKNANVAELHQSDLPDDPFLRDDLLSYFPRPMRERFATEILDHQLRREIVATAVVNQMVNLSGISFDHRMTEQTGAGTADIVRAWVAAREVTQLPQLWEEIGALDGGVKLDVQLDLLLEARQMTERSVLWLLRHRRPPIDLAATISDLAVPMRALSQHYDEFLRGQMAAMTHSAWAGRLAAGVPDSLAERSSVWPLLHTAFDVIDIAARHDHAPRAVASMYWHLFEALDVLWLWEGIGALSRSTRWETQARSALRDDLLMALADLTGDVLRAGADVETWLGQNERSVARVTAMFNDVRRSDTFDITTLTVGLRQLRNLALATS</sequence>
<dbReference type="Pfam" id="PF21079">
    <property type="entry name" value="GDH_HM2"/>
    <property type="match status" value="1"/>
</dbReference>
<dbReference type="InterPro" id="IPR049058">
    <property type="entry name" value="NAD_Glu_DH_HM2"/>
</dbReference>
<dbReference type="InterPro" id="IPR049064">
    <property type="entry name" value="NAD_Glu_DH_ACT3"/>
</dbReference>
<evidence type="ECO:0000259" key="1">
    <source>
        <dbReference type="Pfam" id="PF05088"/>
    </source>
</evidence>
<dbReference type="InterPro" id="IPR049059">
    <property type="entry name" value="NAD_Glu_DH_HM1"/>
</dbReference>
<dbReference type="SUPFAM" id="SSF51735">
    <property type="entry name" value="NAD(P)-binding Rossmann-fold domains"/>
    <property type="match status" value="1"/>
</dbReference>
<evidence type="ECO:0000259" key="2">
    <source>
        <dbReference type="Pfam" id="PF21074"/>
    </source>
</evidence>
<dbReference type="InterPro" id="IPR007780">
    <property type="entry name" value="NAD_Glu_DH_bac"/>
</dbReference>
<dbReference type="InterPro" id="IPR046346">
    <property type="entry name" value="Aminoacid_DH-like_N_sf"/>
</dbReference>
<dbReference type="GO" id="GO:0004069">
    <property type="term" value="F:L-aspartate:2-oxoglutarate aminotransferase activity"/>
    <property type="evidence" value="ECO:0007669"/>
    <property type="project" value="InterPro"/>
</dbReference>
<dbReference type="InterPro" id="IPR049056">
    <property type="entry name" value="NAD_Glu_DH_HM3"/>
</dbReference>
<feature type="domain" description="NAD-glutamate dehydrogenase ACT2" evidence="4">
    <location>
        <begin position="395"/>
        <end position="470"/>
    </location>
</feature>
<reference evidence="6" key="1">
    <citation type="submission" date="2020-05" db="EMBL/GenBank/DDBJ databases">
        <authorList>
            <person name="Chiriac C."/>
            <person name="Salcher M."/>
            <person name="Ghai R."/>
            <person name="Kavagutti S V."/>
        </authorList>
    </citation>
    <scope>NUCLEOTIDE SEQUENCE</scope>
</reference>